<protein>
    <submittedName>
        <fullName evidence="2">Hypp8348 protein</fullName>
    </submittedName>
</protein>
<dbReference type="Proteomes" id="UP000838412">
    <property type="component" value="Chromosome 16"/>
</dbReference>
<gene>
    <name evidence="2" type="primary">Hypp8348</name>
    <name evidence="2" type="ORF">BLAG_LOCUS9992</name>
</gene>
<feature type="compositionally biased region" description="Basic and acidic residues" evidence="1">
    <location>
        <begin position="347"/>
        <end position="389"/>
    </location>
</feature>
<feature type="compositionally biased region" description="Basic and acidic residues" evidence="1">
    <location>
        <begin position="261"/>
        <end position="278"/>
    </location>
</feature>
<sequence length="488" mass="55299">MEEDPDSLSVTEVHMNVYCGLPDDLAKRVGIDHNSTKFCKKMTYMESLVSIRASLYHRAGHVRSSDIDNEEPTAVKKILEDWKNDLVIILGCESRSQLHDRHGRSIKLASMPCDVWQAIVAFARKWERGEVVGQTKSTVVKRHHFDFLKESLADEMAPTLRRLAEGEVNYKDVKKANQDQEKMEKEEKKKKKKKTPEKALGEGSDDGRSEEALGEGSDDGRSEEALGEGSEDGRPEEALGEGSEDNRTKDLEAANRQLMSEIEKLREENRKSVVERSAKEAELEIKRAKNRELEEEIKKLQKQKRAAEDELERVRKELKEEQVECQVLRGKLDTEEDVSTGLLFSLENEKEKEGGGTEEEQKRKSNKRKSTDKGKTSDPARKKTKQNAEEPRYAIGTFVVVCGSANEGEDKEPWFGKVIGDDPVKQRLRLSWFVQSGGKFVPETLNNKAVPPQNFNYNDIITTVEMAPDMSLPSTEMDKAWNAISAQD</sequence>
<dbReference type="AlphaFoldDB" id="A0A8K0EDA2"/>
<feature type="compositionally biased region" description="Basic and acidic residues" evidence="1">
    <location>
        <begin position="196"/>
        <end position="211"/>
    </location>
</feature>
<dbReference type="EMBL" id="OV696701">
    <property type="protein sequence ID" value="CAH1248679.1"/>
    <property type="molecule type" value="Genomic_DNA"/>
</dbReference>
<reference evidence="2" key="1">
    <citation type="submission" date="2022-01" db="EMBL/GenBank/DDBJ databases">
        <authorList>
            <person name="Braso-Vives M."/>
        </authorList>
    </citation>
    <scope>NUCLEOTIDE SEQUENCE</scope>
</reference>
<evidence type="ECO:0000313" key="3">
    <source>
        <dbReference type="Proteomes" id="UP000838412"/>
    </source>
</evidence>
<feature type="region of interest" description="Disordered" evidence="1">
    <location>
        <begin position="174"/>
        <end position="278"/>
    </location>
</feature>
<feature type="compositionally biased region" description="Basic and acidic residues" evidence="1">
    <location>
        <begin position="174"/>
        <end position="187"/>
    </location>
</feature>
<organism evidence="2 3">
    <name type="scientific">Branchiostoma lanceolatum</name>
    <name type="common">Common lancelet</name>
    <name type="synonym">Amphioxus lanceolatum</name>
    <dbReference type="NCBI Taxonomy" id="7740"/>
    <lineage>
        <taxon>Eukaryota</taxon>
        <taxon>Metazoa</taxon>
        <taxon>Chordata</taxon>
        <taxon>Cephalochordata</taxon>
        <taxon>Leptocardii</taxon>
        <taxon>Amphioxiformes</taxon>
        <taxon>Branchiostomatidae</taxon>
        <taxon>Branchiostoma</taxon>
    </lineage>
</organism>
<keyword evidence="3" id="KW-1185">Reference proteome</keyword>
<feature type="region of interest" description="Disordered" evidence="1">
    <location>
        <begin position="339"/>
        <end position="389"/>
    </location>
</feature>
<accession>A0A8K0EDA2</accession>
<feature type="compositionally biased region" description="Basic and acidic residues" evidence="1">
    <location>
        <begin position="244"/>
        <end position="253"/>
    </location>
</feature>
<evidence type="ECO:0000313" key="2">
    <source>
        <dbReference type="EMBL" id="CAH1248679.1"/>
    </source>
</evidence>
<name>A0A8K0EDA2_BRALA</name>
<proteinExistence type="predicted"/>
<evidence type="ECO:0000256" key="1">
    <source>
        <dbReference type="SAM" id="MobiDB-lite"/>
    </source>
</evidence>